<keyword evidence="10" id="KW-1185">Reference proteome</keyword>
<dbReference type="GO" id="GO:0004823">
    <property type="term" value="F:leucine-tRNA ligase activity"/>
    <property type="evidence" value="ECO:0007669"/>
    <property type="project" value="UniProtKB-EC"/>
</dbReference>
<dbReference type="GO" id="GO:0005829">
    <property type="term" value="C:cytosol"/>
    <property type="evidence" value="ECO:0007669"/>
    <property type="project" value="TreeGrafter"/>
</dbReference>
<dbReference type="EC" id="6.1.1.4" evidence="2"/>
<evidence type="ECO:0000256" key="4">
    <source>
        <dbReference type="ARBA" id="ARBA00022741"/>
    </source>
</evidence>
<evidence type="ECO:0000313" key="10">
    <source>
        <dbReference type="Proteomes" id="UP000290289"/>
    </source>
</evidence>
<dbReference type="STRING" id="3750.A0A498JWF6"/>
<dbReference type="Pfam" id="PF13603">
    <property type="entry name" value="tRNA-synt_1_2"/>
    <property type="match status" value="1"/>
</dbReference>
<dbReference type="PRINTS" id="PR00985">
    <property type="entry name" value="TRNASYNTHLEU"/>
</dbReference>
<dbReference type="SUPFAM" id="SSF52374">
    <property type="entry name" value="Nucleotidylyl transferase"/>
    <property type="match status" value="1"/>
</dbReference>
<dbReference type="Proteomes" id="UP000290289">
    <property type="component" value="Chromosome 5"/>
</dbReference>
<evidence type="ECO:0000313" key="9">
    <source>
        <dbReference type="EMBL" id="RXH99426.1"/>
    </source>
</evidence>
<feature type="domain" description="Leucyl-tRNA synthetase editing" evidence="8">
    <location>
        <begin position="29"/>
        <end position="70"/>
    </location>
</feature>
<protein>
    <recommendedName>
        <fullName evidence="2">leucine--tRNA ligase</fullName>
        <ecNumber evidence="2">6.1.1.4</ecNumber>
    </recommendedName>
</protein>
<proteinExistence type="inferred from homology"/>
<dbReference type="InterPro" id="IPR009008">
    <property type="entry name" value="Val/Leu/Ile-tRNA-synth_edit"/>
</dbReference>
<evidence type="ECO:0000256" key="2">
    <source>
        <dbReference type="ARBA" id="ARBA00013164"/>
    </source>
</evidence>
<evidence type="ECO:0000256" key="5">
    <source>
        <dbReference type="ARBA" id="ARBA00022840"/>
    </source>
</evidence>
<dbReference type="PANTHER" id="PTHR43740:SF2">
    <property type="entry name" value="LEUCINE--TRNA LIGASE, MITOCHONDRIAL"/>
    <property type="match status" value="1"/>
</dbReference>
<evidence type="ECO:0000256" key="7">
    <source>
        <dbReference type="ARBA" id="ARBA00023146"/>
    </source>
</evidence>
<reference evidence="9 10" key="1">
    <citation type="submission" date="2018-10" db="EMBL/GenBank/DDBJ databases">
        <title>A high-quality apple genome assembly.</title>
        <authorList>
            <person name="Hu J."/>
        </authorList>
    </citation>
    <scope>NUCLEOTIDE SEQUENCE [LARGE SCALE GENOMIC DNA]</scope>
    <source>
        <strain evidence="10">cv. HFTH1</strain>
        <tissue evidence="9">Young leaf</tissue>
    </source>
</reference>
<dbReference type="PANTHER" id="PTHR43740">
    <property type="entry name" value="LEUCYL-TRNA SYNTHETASE"/>
    <property type="match status" value="1"/>
</dbReference>
<evidence type="ECO:0000256" key="6">
    <source>
        <dbReference type="ARBA" id="ARBA00022917"/>
    </source>
</evidence>
<keyword evidence="7" id="KW-0030">Aminoacyl-tRNA synthetase</keyword>
<keyword evidence="4" id="KW-0547">Nucleotide-binding</keyword>
<dbReference type="GO" id="GO:0002161">
    <property type="term" value="F:aminoacyl-tRNA deacylase activity"/>
    <property type="evidence" value="ECO:0007669"/>
    <property type="project" value="InterPro"/>
</dbReference>
<dbReference type="SUPFAM" id="SSF50677">
    <property type="entry name" value="ValRS/IleRS/LeuRS editing domain"/>
    <property type="match status" value="1"/>
</dbReference>
<evidence type="ECO:0000259" key="8">
    <source>
        <dbReference type="Pfam" id="PF13603"/>
    </source>
</evidence>
<name>A0A498JWF6_MALDO</name>
<dbReference type="InterPro" id="IPR002302">
    <property type="entry name" value="Leu-tRNA-ligase"/>
</dbReference>
<dbReference type="InterPro" id="IPR014729">
    <property type="entry name" value="Rossmann-like_a/b/a_fold"/>
</dbReference>
<keyword evidence="6" id="KW-0648">Protein biosynthesis</keyword>
<comment type="caution">
    <text evidence="9">The sequence shown here is derived from an EMBL/GenBank/DDBJ whole genome shotgun (WGS) entry which is preliminary data.</text>
</comment>
<gene>
    <name evidence="9" type="ORF">DVH24_011751</name>
</gene>
<evidence type="ECO:0000256" key="3">
    <source>
        <dbReference type="ARBA" id="ARBA00022598"/>
    </source>
</evidence>
<accession>A0A498JWF6</accession>
<comment type="similarity">
    <text evidence="1">Belongs to the class-I aminoacyl-tRNA synthetase family.</text>
</comment>
<dbReference type="GO" id="GO:0006429">
    <property type="term" value="P:leucyl-tRNA aminoacylation"/>
    <property type="evidence" value="ECO:0007669"/>
    <property type="project" value="InterPro"/>
</dbReference>
<keyword evidence="5" id="KW-0067">ATP-binding</keyword>
<sequence length="301" mass="33780">MLKITAYADHLLEDLDDLDWPEGIKEMQRNWIGRSEGAEMEFHILSSDGQERDTKITIYTTRPDTIFGATGFKKAYSGEGTVINSSNPTLWLDINGLSSKVAASEVIDWAEKTANGKKKCVLDDTGETVPILETELPLTLPELDDFSPTGTGEPPLSKAVSWAKTKDHLSGKPARRETSTTPQWAGSCWYYLRFMDPKNSEELVAKTKEMYWNQVDVYVAGAEHAVLHLLYSRTDHFLGPLHHRSMILSALDLDHDLAVLFLRTHEQLPSGSPIMEVLSRATRLTSEFRWNLPVNSQKASC</sequence>
<dbReference type="InterPro" id="IPR025709">
    <property type="entry name" value="Leu_tRNA-synth_edit"/>
</dbReference>
<keyword evidence="3" id="KW-0436">Ligase</keyword>
<dbReference type="Gene3D" id="3.90.740.10">
    <property type="entry name" value="Valyl/Leucyl/Isoleucyl-tRNA synthetase, editing domain"/>
    <property type="match status" value="1"/>
</dbReference>
<dbReference type="AlphaFoldDB" id="A0A498JWF6"/>
<organism evidence="9 10">
    <name type="scientific">Malus domestica</name>
    <name type="common">Apple</name>
    <name type="synonym">Pyrus malus</name>
    <dbReference type="NCBI Taxonomy" id="3750"/>
    <lineage>
        <taxon>Eukaryota</taxon>
        <taxon>Viridiplantae</taxon>
        <taxon>Streptophyta</taxon>
        <taxon>Embryophyta</taxon>
        <taxon>Tracheophyta</taxon>
        <taxon>Spermatophyta</taxon>
        <taxon>Magnoliopsida</taxon>
        <taxon>eudicotyledons</taxon>
        <taxon>Gunneridae</taxon>
        <taxon>Pentapetalae</taxon>
        <taxon>rosids</taxon>
        <taxon>fabids</taxon>
        <taxon>Rosales</taxon>
        <taxon>Rosaceae</taxon>
        <taxon>Amygdaloideae</taxon>
        <taxon>Maleae</taxon>
        <taxon>Malus</taxon>
    </lineage>
</organism>
<dbReference type="Gene3D" id="3.40.50.620">
    <property type="entry name" value="HUPs"/>
    <property type="match status" value="1"/>
</dbReference>
<dbReference type="GO" id="GO:0005524">
    <property type="term" value="F:ATP binding"/>
    <property type="evidence" value="ECO:0007669"/>
    <property type="project" value="UniProtKB-KW"/>
</dbReference>
<dbReference type="EMBL" id="RDQH01000331">
    <property type="protein sequence ID" value="RXH99426.1"/>
    <property type="molecule type" value="Genomic_DNA"/>
</dbReference>
<evidence type="ECO:0000256" key="1">
    <source>
        <dbReference type="ARBA" id="ARBA00005594"/>
    </source>
</evidence>